<keyword evidence="10 11" id="KW-0472">Membrane</keyword>
<evidence type="ECO:0000256" key="3">
    <source>
        <dbReference type="ARBA" id="ARBA00022516"/>
    </source>
</evidence>
<keyword evidence="7" id="KW-0448">Lipopolysaccharide biosynthesis</keyword>
<dbReference type="Pfam" id="PF00892">
    <property type="entry name" value="EamA"/>
    <property type="match status" value="1"/>
</dbReference>
<name>A0ABY2SJ34_9HYPH</name>
<feature type="transmembrane region" description="Helical" evidence="11">
    <location>
        <begin position="41"/>
        <end position="62"/>
    </location>
</feature>
<evidence type="ECO:0000259" key="12">
    <source>
        <dbReference type="Pfam" id="PF00892"/>
    </source>
</evidence>
<feature type="domain" description="EamA" evidence="12">
    <location>
        <begin position="7"/>
        <end position="111"/>
    </location>
</feature>
<keyword evidence="14" id="KW-1185">Reference proteome</keyword>
<evidence type="ECO:0000256" key="1">
    <source>
        <dbReference type="ARBA" id="ARBA00004651"/>
    </source>
</evidence>
<evidence type="ECO:0000256" key="5">
    <source>
        <dbReference type="ARBA" id="ARBA00022556"/>
    </source>
</evidence>
<feature type="transmembrane region" description="Helical" evidence="11">
    <location>
        <begin position="95"/>
        <end position="113"/>
    </location>
</feature>
<dbReference type="SUPFAM" id="SSF103481">
    <property type="entry name" value="Multidrug resistance efflux transporter EmrE"/>
    <property type="match status" value="1"/>
</dbReference>
<dbReference type="Gene3D" id="1.10.3730.20">
    <property type="match status" value="1"/>
</dbReference>
<evidence type="ECO:0000313" key="14">
    <source>
        <dbReference type="Proteomes" id="UP000305202"/>
    </source>
</evidence>
<organism evidence="13 14">
    <name type="scientific">Martelella alba</name>
    <dbReference type="NCBI Taxonomy" id="2590451"/>
    <lineage>
        <taxon>Bacteria</taxon>
        <taxon>Pseudomonadati</taxon>
        <taxon>Pseudomonadota</taxon>
        <taxon>Alphaproteobacteria</taxon>
        <taxon>Hyphomicrobiales</taxon>
        <taxon>Aurantimonadaceae</taxon>
        <taxon>Martelella</taxon>
    </lineage>
</organism>
<evidence type="ECO:0000256" key="9">
    <source>
        <dbReference type="ARBA" id="ARBA00023098"/>
    </source>
</evidence>
<feature type="transmembrane region" description="Helical" evidence="11">
    <location>
        <begin position="69"/>
        <end position="89"/>
    </location>
</feature>
<keyword evidence="2" id="KW-1003">Cell membrane</keyword>
<keyword evidence="4" id="KW-0997">Cell inner membrane</keyword>
<proteinExistence type="predicted"/>
<dbReference type="InterPro" id="IPR000620">
    <property type="entry name" value="EamA_dom"/>
</dbReference>
<evidence type="ECO:0000256" key="4">
    <source>
        <dbReference type="ARBA" id="ARBA00022519"/>
    </source>
</evidence>
<keyword evidence="3" id="KW-0444">Lipid biosynthesis</keyword>
<evidence type="ECO:0000313" key="13">
    <source>
        <dbReference type="EMBL" id="TKI04660.1"/>
    </source>
</evidence>
<keyword evidence="9" id="KW-0443">Lipid metabolism</keyword>
<evidence type="ECO:0000256" key="6">
    <source>
        <dbReference type="ARBA" id="ARBA00022692"/>
    </source>
</evidence>
<keyword evidence="6 11" id="KW-0812">Transmembrane</keyword>
<evidence type="ECO:0000256" key="11">
    <source>
        <dbReference type="SAM" id="Phobius"/>
    </source>
</evidence>
<reference evidence="13 14" key="1">
    <citation type="submission" date="2019-04" db="EMBL/GenBank/DDBJ databases">
        <authorList>
            <person name="Li M."/>
            <person name="Gao C."/>
        </authorList>
    </citation>
    <scope>NUCLEOTIDE SEQUENCE [LARGE SCALE GENOMIC DNA]</scope>
    <source>
        <strain evidence="13 14">BGMRC 2031</strain>
    </source>
</reference>
<evidence type="ECO:0000256" key="2">
    <source>
        <dbReference type="ARBA" id="ARBA00022475"/>
    </source>
</evidence>
<evidence type="ECO:0000256" key="10">
    <source>
        <dbReference type="ARBA" id="ARBA00023136"/>
    </source>
</evidence>
<gene>
    <name evidence="13" type="primary">arnE</name>
    <name evidence="13" type="ORF">FCN80_16995</name>
</gene>
<protein>
    <submittedName>
        <fullName evidence="13">4-amino-4-deoxy-L-arabinose-phosphoundecaprenol flippase subunit ArnE</fullName>
    </submittedName>
</protein>
<dbReference type="Proteomes" id="UP000305202">
    <property type="component" value="Unassembled WGS sequence"/>
</dbReference>
<dbReference type="PANTHER" id="PTHR30561">
    <property type="entry name" value="SMR FAMILY PROTON-DEPENDENT DRUG EFFLUX TRANSPORTER SUGE"/>
    <property type="match status" value="1"/>
</dbReference>
<keyword evidence="8 11" id="KW-1133">Transmembrane helix</keyword>
<sequence length="115" mass="12590">MNGFLLLLFASLLTSGGQLCQKKAALYWQNGEAGCRRKNTLAWMAAAIGLMAVALLAWLGALQRLPLSLAYPMLSLNVVLVTLCARWLFRERVTLRHWCGVAFVIAGIALMGLNL</sequence>
<keyword evidence="5" id="KW-0441">Lipid A biosynthesis</keyword>
<evidence type="ECO:0000256" key="8">
    <source>
        <dbReference type="ARBA" id="ARBA00022989"/>
    </source>
</evidence>
<dbReference type="PANTHER" id="PTHR30561:SF23">
    <property type="entry name" value="4-AMINO-4-DEOXY-L-ARABINOSE-PHOSPHOUNDECAPRENOL FLIPPASE SUBUNIT ARNE-RELATED"/>
    <property type="match status" value="1"/>
</dbReference>
<accession>A0ABY2SJ34</accession>
<dbReference type="InterPro" id="IPR037185">
    <property type="entry name" value="EmrE-like"/>
</dbReference>
<dbReference type="InterPro" id="IPR000390">
    <property type="entry name" value="Small_drug/metabolite_transptr"/>
</dbReference>
<evidence type="ECO:0000256" key="7">
    <source>
        <dbReference type="ARBA" id="ARBA00022985"/>
    </source>
</evidence>
<dbReference type="RefSeq" id="WP_136991363.1">
    <property type="nucleotide sequence ID" value="NZ_SZPQ01000026.1"/>
</dbReference>
<comment type="caution">
    <text evidence="13">The sequence shown here is derived from an EMBL/GenBank/DDBJ whole genome shotgun (WGS) entry which is preliminary data.</text>
</comment>
<comment type="subcellular location">
    <subcellularLocation>
        <location evidence="1">Cell membrane</location>
        <topology evidence="1">Multi-pass membrane protein</topology>
    </subcellularLocation>
</comment>
<dbReference type="NCBIfam" id="NF011625">
    <property type="entry name" value="PRK15051.1"/>
    <property type="match status" value="1"/>
</dbReference>
<dbReference type="EMBL" id="SZPQ01000026">
    <property type="protein sequence ID" value="TKI04660.1"/>
    <property type="molecule type" value="Genomic_DNA"/>
</dbReference>